<proteinExistence type="predicted"/>
<evidence type="ECO:0000313" key="3">
    <source>
        <dbReference type="EMBL" id="CAL8126636.1"/>
    </source>
</evidence>
<evidence type="ECO:0000256" key="1">
    <source>
        <dbReference type="SAM" id="MobiDB-lite"/>
    </source>
</evidence>
<evidence type="ECO:0000313" key="4">
    <source>
        <dbReference type="Proteomes" id="UP001642540"/>
    </source>
</evidence>
<reference evidence="3 4" key="1">
    <citation type="submission" date="2024-08" db="EMBL/GenBank/DDBJ databases">
        <authorList>
            <person name="Cucini C."/>
            <person name="Frati F."/>
        </authorList>
    </citation>
    <scope>NUCLEOTIDE SEQUENCE [LARGE SCALE GENOMIC DNA]</scope>
</reference>
<comment type="caution">
    <text evidence="3">The sequence shown here is derived from an EMBL/GenBank/DDBJ whole genome shotgun (WGS) entry which is preliminary data.</text>
</comment>
<keyword evidence="4" id="KW-1185">Reference proteome</keyword>
<keyword evidence="2" id="KW-1133">Transmembrane helix</keyword>
<accession>A0ABP1RFB4</accession>
<feature type="transmembrane region" description="Helical" evidence="2">
    <location>
        <begin position="6"/>
        <end position="24"/>
    </location>
</feature>
<keyword evidence="2" id="KW-0812">Transmembrane</keyword>
<organism evidence="3 4">
    <name type="scientific">Orchesella dallaii</name>
    <dbReference type="NCBI Taxonomy" id="48710"/>
    <lineage>
        <taxon>Eukaryota</taxon>
        <taxon>Metazoa</taxon>
        <taxon>Ecdysozoa</taxon>
        <taxon>Arthropoda</taxon>
        <taxon>Hexapoda</taxon>
        <taxon>Collembola</taxon>
        <taxon>Entomobryomorpha</taxon>
        <taxon>Entomobryoidea</taxon>
        <taxon>Orchesellidae</taxon>
        <taxon>Orchesellinae</taxon>
        <taxon>Orchesella</taxon>
    </lineage>
</organism>
<sequence length="105" mass="11804">MDQYSISYLNLLAVACGFLIVLITKYGFNDSEQKAEQEDDSFPHRYSHFSSQSGSNSNSFADISEAKVFEINDDLPPPYESPPSYKSVCHPLGNTADLVSYMMYK</sequence>
<gene>
    <name evidence="3" type="ORF">ODALV1_LOCUS21489</name>
</gene>
<protein>
    <submittedName>
        <fullName evidence="3">Uncharacterized protein</fullName>
    </submittedName>
</protein>
<feature type="region of interest" description="Disordered" evidence="1">
    <location>
        <begin position="33"/>
        <end position="59"/>
    </location>
</feature>
<feature type="compositionally biased region" description="Low complexity" evidence="1">
    <location>
        <begin position="48"/>
        <end position="59"/>
    </location>
</feature>
<keyword evidence="2" id="KW-0472">Membrane</keyword>
<name>A0ABP1RFB4_9HEXA</name>
<dbReference type="Proteomes" id="UP001642540">
    <property type="component" value="Unassembled WGS sequence"/>
</dbReference>
<evidence type="ECO:0000256" key="2">
    <source>
        <dbReference type="SAM" id="Phobius"/>
    </source>
</evidence>
<dbReference type="EMBL" id="CAXLJM020000072">
    <property type="protein sequence ID" value="CAL8126636.1"/>
    <property type="molecule type" value="Genomic_DNA"/>
</dbReference>